<sequence>MTQLQAGDYLLRPFVPADAPAFAAAIRESMSSVGKWMPWAHAGYTEEEALSWFAFCDASRAEGSAHEFGIFQLDGVTLVGGGGLNKLNTHNCFCNLGYWVRESAQRQGAAVAAAIALARYAFLHLNQVRVEIVVADGNEPSAAVARKAGATHECLARNRLVLRDGPVAAHVFSLVPD</sequence>
<evidence type="ECO:0000313" key="3">
    <source>
        <dbReference type="Proteomes" id="UP000447355"/>
    </source>
</evidence>
<dbReference type="Proteomes" id="UP000447355">
    <property type="component" value="Unassembled WGS sequence"/>
</dbReference>
<dbReference type="PANTHER" id="PTHR43441:SF10">
    <property type="entry name" value="ACETYLTRANSFERASE"/>
    <property type="match status" value="1"/>
</dbReference>
<organism evidence="2 3">
    <name type="scientific">Duganella vulcania</name>
    <dbReference type="NCBI Taxonomy" id="2692166"/>
    <lineage>
        <taxon>Bacteria</taxon>
        <taxon>Pseudomonadati</taxon>
        <taxon>Pseudomonadota</taxon>
        <taxon>Betaproteobacteria</taxon>
        <taxon>Burkholderiales</taxon>
        <taxon>Oxalobacteraceae</taxon>
        <taxon>Telluria group</taxon>
        <taxon>Duganella</taxon>
    </lineage>
</organism>
<keyword evidence="2" id="KW-0808">Transferase</keyword>
<dbReference type="PANTHER" id="PTHR43441">
    <property type="entry name" value="RIBOSOMAL-PROTEIN-SERINE ACETYLTRANSFERASE"/>
    <property type="match status" value="1"/>
</dbReference>
<dbReference type="GO" id="GO:1990189">
    <property type="term" value="F:protein N-terminal-serine acetyltransferase activity"/>
    <property type="evidence" value="ECO:0007669"/>
    <property type="project" value="TreeGrafter"/>
</dbReference>
<dbReference type="EMBL" id="WWCX01000005">
    <property type="protein sequence ID" value="MYM93488.1"/>
    <property type="molecule type" value="Genomic_DNA"/>
</dbReference>
<dbReference type="Pfam" id="PF13302">
    <property type="entry name" value="Acetyltransf_3"/>
    <property type="match status" value="1"/>
</dbReference>
<dbReference type="GO" id="GO:0005737">
    <property type="term" value="C:cytoplasm"/>
    <property type="evidence" value="ECO:0007669"/>
    <property type="project" value="TreeGrafter"/>
</dbReference>
<name>A0A845GK71_9BURK</name>
<dbReference type="GO" id="GO:0008999">
    <property type="term" value="F:protein-N-terminal-alanine acetyltransferase activity"/>
    <property type="evidence" value="ECO:0007669"/>
    <property type="project" value="TreeGrafter"/>
</dbReference>
<accession>A0A845GK71</accession>
<dbReference type="InterPro" id="IPR051908">
    <property type="entry name" value="Ribosomal_N-acetyltransferase"/>
</dbReference>
<dbReference type="RefSeq" id="WP_161082712.1">
    <property type="nucleotide sequence ID" value="NZ_WWCX01000005.1"/>
</dbReference>
<gene>
    <name evidence="2" type="ORF">GTP90_06405</name>
</gene>
<proteinExistence type="predicted"/>
<dbReference type="Gene3D" id="3.40.630.30">
    <property type="match status" value="1"/>
</dbReference>
<evidence type="ECO:0000259" key="1">
    <source>
        <dbReference type="PROSITE" id="PS51186"/>
    </source>
</evidence>
<dbReference type="PROSITE" id="PS51186">
    <property type="entry name" value="GNAT"/>
    <property type="match status" value="1"/>
</dbReference>
<reference evidence="2" key="1">
    <citation type="submission" date="2019-12" db="EMBL/GenBank/DDBJ databases">
        <title>Novel species isolated from a subtropical stream in China.</title>
        <authorList>
            <person name="Lu H."/>
        </authorList>
    </citation>
    <scope>NUCLEOTIDE SEQUENCE [LARGE SCALE GENOMIC DNA]</scope>
    <source>
        <strain evidence="2">FT81W</strain>
    </source>
</reference>
<comment type="caution">
    <text evidence="2">The sequence shown here is derived from an EMBL/GenBank/DDBJ whole genome shotgun (WGS) entry which is preliminary data.</text>
</comment>
<protein>
    <submittedName>
        <fullName evidence="2">GNAT family N-acetyltransferase</fullName>
    </submittedName>
</protein>
<dbReference type="SUPFAM" id="SSF55729">
    <property type="entry name" value="Acyl-CoA N-acyltransferases (Nat)"/>
    <property type="match status" value="1"/>
</dbReference>
<dbReference type="AlphaFoldDB" id="A0A845GK71"/>
<evidence type="ECO:0000313" key="2">
    <source>
        <dbReference type="EMBL" id="MYM93488.1"/>
    </source>
</evidence>
<dbReference type="InterPro" id="IPR000182">
    <property type="entry name" value="GNAT_dom"/>
</dbReference>
<feature type="domain" description="N-acetyltransferase" evidence="1">
    <location>
        <begin position="9"/>
        <end position="177"/>
    </location>
</feature>
<dbReference type="InterPro" id="IPR016181">
    <property type="entry name" value="Acyl_CoA_acyltransferase"/>
</dbReference>